<protein>
    <submittedName>
        <fullName evidence="1">6200_t:CDS:1</fullName>
    </submittedName>
</protein>
<dbReference type="Gene3D" id="3.30.1140.40">
    <property type="entry name" value="Tctex-1"/>
    <property type="match status" value="1"/>
</dbReference>
<dbReference type="PANTHER" id="PTHR21255:SF7">
    <property type="entry name" value="DYNEIN LIGHT CHAIN TCTEX-TYPE PROTEIN 2B"/>
    <property type="match status" value="1"/>
</dbReference>
<keyword evidence="2" id="KW-1185">Reference proteome</keyword>
<dbReference type="PANTHER" id="PTHR21255">
    <property type="entry name" value="T-COMPLEX-ASSOCIATED-TESTIS-EXPRESSED 1/ DYNEIN LIGHT CHAIN"/>
    <property type="match status" value="1"/>
</dbReference>
<dbReference type="GO" id="GO:0005868">
    <property type="term" value="C:cytoplasmic dynein complex"/>
    <property type="evidence" value="ECO:0007669"/>
    <property type="project" value="TreeGrafter"/>
</dbReference>
<dbReference type="EMBL" id="CAJVPK010001875">
    <property type="protein sequence ID" value="CAG8600946.1"/>
    <property type="molecule type" value="Genomic_DNA"/>
</dbReference>
<dbReference type="GO" id="GO:0007018">
    <property type="term" value="P:microtubule-based movement"/>
    <property type="evidence" value="ECO:0007669"/>
    <property type="project" value="TreeGrafter"/>
</dbReference>
<dbReference type="GO" id="GO:0045505">
    <property type="term" value="F:dynein intermediate chain binding"/>
    <property type="evidence" value="ECO:0007669"/>
    <property type="project" value="TreeGrafter"/>
</dbReference>
<dbReference type="AlphaFoldDB" id="A0A9N9CGJ2"/>
<dbReference type="OrthoDB" id="10260741at2759"/>
<accession>A0A9N9CGJ2</accession>
<dbReference type="Pfam" id="PF03645">
    <property type="entry name" value="Tctex-1"/>
    <property type="match status" value="1"/>
</dbReference>
<reference evidence="1" key="1">
    <citation type="submission" date="2021-06" db="EMBL/GenBank/DDBJ databases">
        <authorList>
            <person name="Kallberg Y."/>
            <person name="Tangrot J."/>
            <person name="Rosling A."/>
        </authorList>
    </citation>
    <scope>NUCLEOTIDE SEQUENCE</scope>
    <source>
        <strain evidence="1">AZ414A</strain>
    </source>
</reference>
<name>A0A9N9CGJ2_9GLOM</name>
<comment type="caution">
    <text evidence="1">The sequence shown here is derived from an EMBL/GenBank/DDBJ whole genome shotgun (WGS) entry which is preliminary data.</text>
</comment>
<evidence type="ECO:0000313" key="1">
    <source>
        <dbReference type="EMBL" id="CAG8600946.1"/>
    </source>
</evidence>
<organism evidence="1 2">
    <name type="scientific">Diversispora eburnea</name>
    <dbReference type="NCBI Taxonomy" id="1213867"/>
    <lineage>
        <taxon>Eukaryota</taxon>
        <taxon>Fungi</taxon>
        <taxon>Fungi incertae sedis</taxon>
        <taxon>Mucoromycota</taxon>
        <taxon>Glomeromycotina</taxon>
        <taxon>Glomeromycetes</taxon>
        <taxon>Diversisporales</taxon>
        <taxon>Diversisporaceae</taxon>
        <taxon>Diversispora</taxon>
    </lineage>
</organism>
<sequence>MNIQTTFSTITFNDTTNNSLNHNLNLLNNRSMSESTNSLLDDTLQLGVRQSDFGNDFGSDSDDFSLMRSNFAIKHKYRRPTSAKQMLHSVVYQRLDADNLFDKNQTTNWACEIAREIKQRLIDLSLKQYKYIVNVTIMENKPTGTETRMNQILLKVEMFRYLVA</sequence>
<dbReference type="InterPro" id="IPR005334">
    <property type="entry name" value="Tctex-1-like"/>
</dbReference>
<proteinExistence type="predicted"/>
<evidence type="ECO:0000313" key="2">
    <source>
        <dbReference type="Proteomes" id="UP000789706"/>
    </source>
</evidence>
<dbReference type="Proteomes" id="UP000789706">
    <property type="component" value="Unassembled WGS sequence"/>
</dbReference>
<gene>
    <name evidence="1" type="ORF">DEBURN_LOCUS9516</name>
</gene>
<dbReference type="InterPro" id="IPR038586">
    <property type="entry name" value="Tctex-1-like_sf"/>
</dbReference>
<dbReference type="GO" id="GO:0005737">
    <property type="term" value="C:cytoplasm"/>
    <property type="evidence" value="ECO:0007669"/>
    <property type="project" value="TreeGrafter"/>
</dbReference>